<gene>
    <name evidence="1" type="ORF">BCB44BAC_00294</name>
</gene>
<sequence length="47" mass="5394">MERISKLITFPADLVAEIEKYQKENYITSFAGAVYELIRKGLSVSDR</sequence>
<dbReference type="Proteomes" id="UP000242164">
    <property type="component" value="Unassembled WGS sequence"/>
</dbReference>
<dbReference type="AlphaFoldDB" id="A0AAX2CDE6"/>
<dbReference type="RefSeq" id="WP_164468624.1">
    <property type="nucleotide sequence ID" value="NZ_CP024096.1"/>
</dbReference>
<name>A0AAX2CDE6_9BACI</name>
<evidence type="ECO:0000313" key="2">
    <source>
        <dbReference type="Proteomes" id="UP000242164"/>
    </source>
</evidence>
<accession>A0AAX2CDE6</accession>
<proteinExistence type="predicted"/>
<organism evidence="1 2">
    <name type="scientific">Bacillus cytotoxicus</name>
    <dbReference type="NCBI Taxonomy" id="580165"/>
    <lineage>
        <taxon>Bacteria</taxon>
        <taxon>Bacillati</taxon>
        <taxon>Bacillota</taxon>
        <taxon>Bacilli</taxon>
        <taxon>Bacillales</taxon>
        <taxon>Bacillaceae</taxon>
        <taxon>Bacillus</taxon>
        <taxon>Bacillus cereus group</taxon>
    </lineage>
</organism>
<comment type="caution">
    <text evidence="1">The sequence shown here is derived from an EMBL/GenBank/DDBJ whole genome shotgun (WGS) entry which is preliminary data.</text>
</comment>
<protein>
    <recommendedName>
        <fullName evidence="3">CopG family transcriptional regulator</fullName>
    </recommendedName>
</protein>
<reference evidence="1 2" key="1">
    <citation type="submission" date="2016-08" db="EMBL/GenBank/DDBJ databases">
        <authorList>
            <person name="Loux V."/>
            <person name="Rue O."/>
        </authorList>
    </citation>
    <scope>NUCLEOTIDE SEQUENCE [LARGE SCALE GENOMIC DNA]</scope>
    <source>
        <strain evidence="1 2">AFSSA_08CEB44bac</strain>
    </source>
</reference>
<evidence type="ECO:0000313" key="1">
    <source>
        <dbReference type="EMBL" id="SCL82877.1"/>
    </source>
</evidence>
<dbReference type="EMBL" id="FMIK01000007">
    <property type="protein sequence ID" value="SCL82877.1"/>
    <property type="molecule type" value="Genomic_DNA"/>
</dbReference>
<evidence type="ECO:0008006" key="3">
    <source>
        <dbReference type="Google" id="ProtNLM"/>
    </source>
</evidence>
<dbReference type="GeneID" id="51609317"/>